<keyword evidence="1 2" id="KW-0238">DNA-binding</keyword>
<dbReference type="InterPro" id="IPR009057">
    <property type="entry name" value="Homeodomain-like_sf"/>
</dbReference>
<accession>A0ABX5QFB1</accession>
<name>A0ABX5QFB1_9MICO</name>
<dbReference type="PRINTS" id="PR00455">
    <property type="entry name" value="HTHTETR"/>
</dbReference>
<dbReference type="RefSeq" id="WP_128386826.1">
    <property type="nucleotide sequence ID" value="NZ_CP035037.1"/>
</dbReference>
<protein>
    <submittedName>
        <fullName evidence="4">TetR/AcrR family transcriptional regulator</fullName>
    </submittedName>
</protein>
<dbReference type="Pfam" id="PF00440">
    <property type="entry name" value="TetR_N"/>
    <property type="match status" value="1"/>
</dbReference>
<feature type="domain" description="HTH tetR-type" evidence="3">
    <location>
        <begin position="14"/>
        <end position="73"/>
    </location>
</feature>
<dbReference type="EMBL" id="CP035037">
    <property type="protein sequence ID" value="QAB17774.1"/>
    <property type="molecule type" value="Genomic_DNA"/>
</dbReference>
<dbReference type="Gene3D" id="1.10.357.10">
    <property type="entry name" value="Tetracycline Repressor, domain 2"/>
    <property type="match status" value="1"/>
</dbReference>
<feature type="DNA-binding region" description="H-T-H motif" evidence="2">
    <location>
        <begin position="36"/>
        <end position="55"/>
    </location>
</feature>
<dbReference type="SUPFAM" id="SSF46689">
    <property type="entry name" value="Homeodomain-like"/>
    <property type="match status" value="1"/>
</dbReference>
<organism evidence="4 5">
    <name type="scientific">Leucobacter muris</name>
    <dbReference type="NCBI Taxonomy" id="1935379"/>
    <lineage>
        <taxon>Bacteria</taxon>
        <taxon>Bacillati</taxon>
        <taxon>Actinomycetota</taxon>
        <taxon>Actinomycetes</taxon>
        <taxon>Micrococcales</taxon>
        <taxon>Microbacteriaceae</taxon>
        <taxon>Leucobacter</taxon>
    </lineage>
</organism>
<dbReference type="PANTHER" id="PTHR30055:SF226">
    <property type="entry name" value="HTH-TYPE TRANSCRIPTIONAL REGULATOR PKSA"/>
    <property type="match status" value="1"/>
</dbReference>
<dbReference type="InterPro" id="IPR001647">
    <property type="entry name" value="HTH_TetR"/>
</dbReference>
<keyword evidence="5" id="KW-1185">Reference proteome</keyword>
<evidence type="ECO:0000256" key="2">
    <source>
        <dbReference type="PROSITE-ProRule" id="PRU00335"/>
    </source>
</evidence>
<evidence type="ECO:0000256" key="1">
    <source>
        <dbReference type="ARBA" id="ARBA00023125"/>
    </source>
</evidence>
<dbReference type="PANTHER" id="PTHR30055">
    <property type="entry name" value="HTH-TYPE TRANSCRIPTIONAL REGULATOR RUTR"/>
    <property type="match status" value="1"/>
</dbReference>
<evidence type="ECO:0000313" key="5">
    <source>
        <dbReference type="Proteomes" id="UP000285768"/>
    </source>
</evidence>
<evidence type="ECO:0000259" key="3">
    <source>
        <dbReference type="PROSITE" id="PS50977"/>
    </source>
</evidence>
<sequence>MPRITANTVAEHRANQERLLLDVAHAILEETGEIGSMRDVAERAGLARSSVYHYFESTEALLQALVEDIFPRWTIRITDAMDAEPEPSGRLVAYALENLRLVHEGAHAVGSALAALSPGEALNEQAAGMHRAIQEPLIHTLEVLGVEDSEAMGEMINAVVHASTRLLEAGKPFNQVSSTLIAVIEPMAVELQRRAAAKTS</sequence>
<reference evidence="4 5" key="1">
    <citation type="submission" date="2019-01" db="EMBL/GenBank/DDBJ databases">
        <title>Leucobacter muris sp. nov. isolated from the nose of a laboratory mouse.</title>
        <authorList>
            <person name="Benga L."/>
            <person name="Sproeer C."/>
            <person name="Schumann P."/>
            <person name="Verbarg S."/>
            <person name="Bunk B."/>
            <person name="Engelhardt E."/>
            <person name="Benten P.M."/>
            <person name="Sager M."/>
        </authorList>
    </citation>
    <scope>NUCLEOTIDE SEQUENCE [LARGE SCALE GENOMIC DNA]</scope>
    <source>
        <strain evidence="4 5">DSM 101948</strain>
    </source>
</reference>
<gene>
    <name evidence="4" type="ORF">Leucomu_07445</name>
</gene>
<dbReference type="Proteomes" id="UP000285768">
    <property type="component" value="Chromosome"/>
</dbReference>
<proteinExistence type="predicted"/>
<dbReference type="PROSITE" id="PS50977">
    <property type="entry name" value="HTH_TETR_2"/>
    <property type="match status" value="1"/>
</dbReference>
<dbReference type="InterPro" id="IPR050109">
    <property type="entry name" value="HTH-type_TetR-like_transc_reg"/>
</dbReference>
<evidence type="ECO:0000313" key="4">
    <source>
        <dbReference type="EMBL" id="QAB17774.1"/>
    </source>
</evidence>